<name>A0ABQ7VZ85_SOLTU</name>
<proteinExistence type="predicted"/>
<gene>
    <name evidence="1" type="ORF">KY290_010523</name>
</gene>
<organism evidence="1 2">
    <name type="scientific">Solanum tuberosum</name>
    <name type="common">Potato</name>
    <dbReference type="NCBI Taxonomy" id="4113"/>
    <lineage>
        <taxon>Eukaryota</taxon>
        <taxon>Viridiplantae</taxon>
        <taxon>Streptophyta</taxon>
        <taxon>Embryophyta</taxon>
        <taxon>Tracheophyta</taxon>
        <taxon>Spermatophyta</taxon>
        <taxon>Magnoliopsida</taxon>
        <taxon>eudicotyledons</taxon>
        <taxon>Gunneridae</taxon>
        <taxon>Pentapetalae</taxon>
        <taxon>asterids</taxon>
        <taxon>lamiids</taxon>
        <taxon>Solanales</taxon>
        <taxon>Solanaceae</taxon>
        <taxon>Solanoideae</taxon>
        <taxon>Solaneae</taxon>
        <taxon>Solanum</taxon>
    </lineage>
</organism>
<reference evidence="1 2" key="1">
    <citation type="journal article" date="2021" name="bioRxiv">
        <title>Chromosome-scale and haplotype-resolved genome assembly of a tetraploid potato cultivar.</title>
        <authorList>
            <person name="Sun H."/>
            <person name="Jiao W.-B."/>
            <person name="Krause K."/>
            <person name="Campoy J.A."/>
            <person name="Goel M."/>
            <person name="Folz-Donahue K."/>
            <person name="Kukat C."/>
            <person name="Huettel B."/>
            <person name="Schneeberger K."/>
        </authorList>
    </citation>
    <scope>NUCLEOTIDE SEQUENCE [LARGE SCALE GENOMIC DNA]</scope>
    <source>
        <strain evidence="1">SolTubOtavaFocal</strain>
        <tissue evidence="1">Leaves</tissue>
    </source>
</reference>
<evidence type="ECO:0000313" key="2">
    <source>
        <dbReference type="Proteomes" id="UP000826656"/>
    </source>
</evidence>
<accession>A0ABQ7VZ85</accession>
<comment type="caution">
    <text evidence="1">The sequence shown here is derived from an EMBL/GenBank/DDBJ whole genome shotgun (WGS) entry which is preliminary data.</text>
</comment>
<keyword evidence="2" id="KW-1185">Reference proteome</keyword>
<dbReference type="EMBL" id="JAIVGD010000005">
    <property type="protein sequence ID" value="KAH0773386.1"/>
    <property type="molecule type" value="Genomic_DNA"/>
</dbReference>
<protein>
    <submittedName>
        <fullName evidence="1">Uncharacterized protein</fullName>
    </submittedName>
</protein>
<dbReference type="Proteomes" id="UP000826656">
    <property type="component" value="Unassembled WGS sequence"/>
</dbReference>
<evidence type="ECO:0000313" key="1">
    <source>
        <dbReference type="EMBL" id="KAH0773386.1"/>
    </source>
</evidence>
<sequence>MSQIDIDQCEAYYQVAGGERKRRIYGLGSEAKKYYGQDLCVSSSVPPSFSQSTPTTNIDEFVKQMMSALTNHLVPVILEWVQAVTTPVSNTSVVTHSASGYY</sequence>